<protein>
    <submittedName>
        <fullName evidence="1">Pogo transposable element with KRAB domain</fullName>
    </submittedName>
</protein>
<reference evidence="1" key="2">
    <citation type="journal article" date="2023" name="Science">
        <title>Genomic signatures of disease resistance in endangered staghorn corals.</title>
        <authorList>
            <person name="Vollmer S.V."/>
            <person name="Selwyn J.D."/>
            <person name="Despard B.A."/>
            <person name="Roesel C.L."/>
        </authorList>
    </citation>
    <scope>NUCLEOTIDE SEQUENCE</scope>
    <source>
        <strain evidence="1">K2</strain>
    </source>
</reference>
<proteinExistence type="predicted"/>
<accession>A0AAD9QMV1</accession>
<keyword evidence="2" id="KW-1185">Reference proteome</keyword>
<sequence>IRRQRGKIAYRDKEILAMDETAVWQDMVSNTTVDNIGESTTRLKTTGHEKRKVSVCLAAKGDGTKLKPFIVFAGAKRETKALNNDFKTKCVVAFSINTWMNEELFATVSWTSWMLAWDSLRCHVLDSVKQELNRGKKDSVIVPGGCTKYTQAHDVSRNKPFKTKVTEKYEEWIANGQHTFIAVGNMRTPRIVQILEAGNDLDKGIIVNS</sequence>
<organism evidence="1 2">
    <name type="scientific">Acropora cervicornis</name>
    <name type="common">Staghorn coral</name>
    <dbReference type="NCBI Taxonomy" id="6130"/>
    <lineage>
        <taxon>Eukaryota</taxon>
        <taxon>Metazoa</taxon>
        <taxon>Cnidaria</taxon>
        <taxon>Anthozoa</taxon>
        <taxon>Hexacorallia</taxon>
        <taxon>Scleractinia</taxon>
        <taxon>Astrocoeniina</taxon>
        <taxon>Acroporidae</taxon>
        <taxon>Acropora</taxon>
    </lineage>
</organism>
<feature type="non-terminal residue" evidence="1">
    <location>
        <position position="1"/>
    </location>
</feature>
<dbReference type="Proteomes" id="UP001249851">
    <property type="component" value="Unassembled WGS sequence"/>
</dbReference>
<reference evidence="1" key="1">
    <citation type="journal article" date="2023" name="G3 (Bethesda)">
        <title>Whole genome assembly and annotation of the endangered Caribbean coral Acropora cervicornis.</title>
        <authorList>
            <person name="Selwyn J.D."/>
            <person name="Vollmer S.V."/>
        </authorList>
    </citation>
    <scope>NUCLEOTIDE SEQUENCE</scope>
    <source>
        <strain evidence="1">K2</strain>
    </source>
</reference>
<dbReference type="EMBL" id="JARQWQ010000023">
    <property type="protein sequence ID" value="KAK2564161.1"/>
    <property type="molecule type" value="Genomic_DNA"/>
</dbReference>
<evidence type="ECO:0000313" key="1">
    <source>
        <dbReference type="EMBL" id="KAK2564161.1"/>
    </source>
</evidence>
<name>A0AAD9QMV1_ACRCE</name>
<evidence type="ECO:0000313" key="2">
    <source>
        <dbReference type="Proteomes" id="UP001249851"/>
    </source>
</evidence>
<gene>
    <name evidence="1" type="ORF">P5673_012401</name>
</gene>
<dbReference type="AlphaFoldDB" id="A0AAD9QMV1"/>
<comment type="caution">
    <text evidence="1">The sequence shown here is derived from an EMBL/GenBank/DDBJ whole genome shotgun (WGS) entry which is preliminary data.</text>
</comment>